<protein>
    <submittedName>
        <fullName evidence="2">Putative ribonuclease YeeF</fullName>
        <ecNumber evidence="2">3.1.-.-</ecNumber>
    </submittedName>
</protein>
<evidence type="ECO:0000313" key="2">
    <source>
        <dbReference type="EMBL" id="RSI66821.1"/>
    </source>
</evidence>
<comment type="caution">
    <text evidence="2">The sequence shown here is derived from an EMBL/GenBank/DDBJ whole genome shotgun (WGS) entry which is preliminary data.</text>
</comment>
<dbReference type="InterPro" id="IPR044927">
    <property type="entry name" value="Endonuclea_NS_2"/>
</dbReference>
<dbReference type="GO" id="GO:0016787">
    <property type="term" value="F:hydrolase activity"/>
    <property type="evidence" value="ECO:0007669"/>
    <property type="project" value="UniProtKB-KW"/>
</dbReference>
<evidence type="ECO:0000313" key="3">
    <source>
        <dbReference type="Proteomes" id="UP000267593"/>
    </source>
</evidence>
<sequence>MELGGKSGSRFGGSNTKHWLEDASEILRDGSHMDGKVPKPNVVYEAGEHHYLYRTDELGRIDRAYAEDLQLKLHKLRLRHNSKTLDKEIGDHAGHIFGDLFGGSPELDNVISQAKDVNLKEYRRIERKWEAALKSKPPKKIEVDIKINYEGSSMRPTSFEVNYKIDGEQFSEKLLNINGGIKK</sequence>
<gene>
    <name evidence="2" type="primary">yeeF</name>
    <name evidence="2" type="ORF">D8863_07300</name>
</gene>
<keyword evidence="2" id="KW-0378">Hydrolase</keyword>
<dbReference type="EMBL" id="RJNJ01000008">
    <property type="protein sequence ID" value="RSI66821.1"/>
    <property type="molecule type" value="Genomic_DNA"/>
</dbReference>
<dbReference type="AlphaFoldDB" id="A0A3R9PPT1"/>
<dbReference type="Pfam" id="PF13930">
    <property type="entry name" value="Endonuclea_NS_2"/>
    <property type="match status" value="1"/>
</dbReference>
<dbReference type="EC" id="3.1.-.-" evidence="2"/>
<organism evidence="2 3">
    <name type="scientific">Streptococcus oralis</name>
    <dbReference type="NCBI Taxonomy" id="1303"/>
    <lineage>
        <taxon>Bacteria</taxon>
        <taxon>Bacillati</taxon>
        <taxon>Bacillota</taxon>
        <taxon>Bacilli</taxon>
        <taxon>Lactobacillales</taxon>
        <taxon>Streptococcaceae</taxon>
        <taxon>Streptococcus</taxon>
    </lineage>
</organism>
<accession>A0A3R9PPT1</accession>
<dbReference type="Proteomes" id="UP000267593">
    <property type="component" value="Unassembled WGS sequence"/>
</dbReference>
<dbReference type="InterPro" id="IPR044929">
    <property type="entry name" value="DNA/RNA_non-sp_Endonuclease_sf"/>
</dbReference>
<reference evidence="2 3" key="1">
    <citation type="submission" date="2018-11" db="EMBL/GenBank/DDBJ databases">
        <title>Species Designations Belie Phenotypic and Genotypic Heterogeneity in Oral Streptococci.</title>
        <authorList>
            <person name="Velsko I."/>
        </authorList>
    </citation>
    <scope>NUCLEOTIDE SEQUENCE [LARGE SCALE GENOMIC DNA]</scope>
    <source>
        <strain evidence="2 3">BCC63</strain>
    </source>
</reference>
<feature type="domain" description="Type VII secretion system protein EssD-like" evidence="1">
    <location>
        <begin position="40"/>
        <end position="167"/>
    </location>
</feature>
<evidence type="ECO:0000259" key="1">
    <source>
        <dbReference type="Pfam" id="PF13930"/>
    </source>
</evidence>
<name>A0A3R9PPT1_STROR</name>
<dbReference type="Gene3D" id="3.40.570.10">
    <property type="entry name" value="Extracellular Endonuclease, subunit A"/>
    <property type="match status" value="1"/>
</dbReference>
<proteinExistence type="predicted"/>